<gene>
    <name evidence="2" type="ORF">ACHAWO_003471</name>
</gene>
<dbReference type="EMBL" id="JALLPJ020000920">
    <property type="protein sequence ID" value="KAL3779761.1"/>
    <property type="molecule type" value="Genomic_DNA"/>
</dbReference>
<evidence type="ECO:0000313" key="2">
    <source>
        <dbReference type="EMBL" id="KAL3779761.1"/>
    </source>
</evidence>
<proteinExistence type="predicted"/>
<dbReference type="Proteomes" id="UP001530400">
    <property type="component" value="Unassembled WGS sequence"/>
</dbReference>
<feature type="chain" id="PRO_5044868767" description="DUF1279 domain-containing protein" evidence="1">
    <location>
        <begin position="16"/>
        <end position="170"/>
    </location>
</feature>
<evidence type="ECO:0008006" key="4">
    <source>
        <dbReference type="Google" id="ProtNLM"/>
    </source>
</evidence>
<organism evidence="2 3">
    <name type="scientific">Cyclotella atomus</name>
    <dbReference type="NCBI Taxonomy" id="382360"/>
    <lineage>
        <taxon>Eukaryota</taxon>
        <taxon>Sar</taxon>
        <taxon>Stramenopiles</taxon>
        <taxon>Ochrophyta</taxon>
        <taxon>Bacillariophyta</taxon>
        <taxon>Coscinodiscophyceae</taxon>
        <taxon>Thalassiosirophycidae</taxon>
        <taxon>Stephanodiscales</taxon>
        <taxon>Stephanodiscaceae</taxon>
        <taxon>Cyclotella</taxon>
    </lineage>
</organism>
<evidence type="ECO:0000256" key="1">
    <source>
        <dbReference type="SAM" id="SignalP"/>
    </source>
</evidence>
<reference evidence="2 3" key="1">
    <citation type="submission" date="2024-10" db="EMBL/GenBank/DDBJ databases">
        <title>Updated reference genomes for cyclostephanoid diatoms.</title>
        <authorList>
            <person name="Roberts W.R."/>
            <person name="Alverson A.J."/>
        </authorList>
    </citation>
    <scope>NUCLEOTIDE SEQUENCE [LARGE SCALE GENOMIC DNA]</scope>
    <source>
        <strain evidence="2 3">AJA010-31</strain>
    </source>
</reference>
<name>A0ABD3NX01_9STRA</name>
<feature type="signal peptide" evidence="1">
    <location>
        <begin position="1"/>
        <end position="15"/>
    </location>
</feature>
<dbReference type="AlphaFoldDB" id="A0ABD3NX01"/>
<sequence>MMKLFLLSLVASAAAFSPSPSLRSIAQQQQQRALLQTNNVVLSSIQRNQKYRPLQMAGDKEVEEKQDETKKGFEAIKSAGRAGAISLFLWEAAFWIIAVPIVSIGYKQTTGHFPDFTDKSDLAILGAEVVAFANVARFALPLRIGLAITTIPWVQENVVDRFWPETEKTE</sequence>
<accession>A0ABD3NX01</accession>
<keyword evidence="3" id="KW-1185">Reference proteome</keyword>
<protein>
    <recommendedName>
        <fullName evidence="4">DUF1279 domain-containing protein</fullName>
    </recommendedName>
</protein>
<keyword evidence="1" id="KW-0732">Signal</keyword>
<comment type="caution">
    <text evidence="2">The sequence shown here is derived from an EMBL/GenBank/DDBJ whole genome shotgun (WGS) entry which is preliminary data.</text>
</comment>
<evidence type="ECO:0000313" key="3">
    <source>
        <dbReference type="Proteomes" id="UP001530400"/>
    </source>
</evidence>